<dbReference type="SUPFAM" id="SSF55424">
    <property type="entry name" value="FAD/NAD-linked reductases, dimerisation (C-terminal) domain"/>
    <property type="match status" value="1"/>
</dbReference>
<keyword evidence="5" id="KW-0274">FAD</keyword>
<keyword evidence="4" id="KW-0479">Metal-binding</keyword>
<dbReference type="GO" id="GO:0051537">
    <property type="term" value="F:2 iron, 2 sulfur cluster binding"/>
    <property type="evidence" value="ECO:0007669"/>
    <property type="project" value="UniProtKB-KW"/>
</dbReference>
<keyword evidence="3" id="KW-0001">2Fe-2S</keyword>
<dbReference type="InterPro" id="IPR028202">
    <property type="entry name" value="Reductase_C"/>
</dbReference>
<dbReference type="GeneTree" id="ENSGT00940000166421"/>
<evidence type="ECO:0000256" key="6">
    <source>
        <dbReference type="ARBA" id="ARBA00023002"/>
    </source>
</evidence>
<dbReference type="Gene3D" id="2.102.10.10">
    <property type="entry name" value="Rieske [2Fe-2S] iron-sulphur domain"/>
    <property type="match status" value="1"/>
</dbReference>
<evidence type="ECO:0000256" key="3">
    <source>
        <dbReference type="ARBA" id="ARBA00022714"/>
    </source>
</evidence>
<keyword evidence="7" id="KW-0408">Iron</keyword>
<dbReference type="InterPro" id="IPR016156">
    <property type="entry name" value="FAD/NAD-linked_Rdtase_dimer_sf"/>
</dbReference>
<dbReference type="GO" id="GO:0005737">
    <property type="term" value="C:cytoplasm"/>
    <property type="evidence" value="ECO:0007669"/>
    <property type="project" value="TreeGrafter"/>
</dbReference>
<evidence type="ECO:0000313" key="10">
    <source>
        <dbReference type="Ensembl" id="ENSCVAP00000010848.1"/>
    </source>
</evidence>
<dbReference type="Pfam" id="PF07992">
    <property type="entry name" value="Pyr_redox_2"/>
    <property type="match status" value="1"/>
</dbReference>
<dbReference type="Proteomes" id="UP000265020">
    <property type="component" value="Unassembled WGS sequence"/>
</dbReference>
<dbReference type="InterPro" id="IPR036922">
    <property type="entry name" value="Rieske_2Fe-2S_sf"/>
</dbReference>
<dbReference type="CDD" id="cd03478">
    <property type="entry name" value="Rieske_AIFL_N"/>
    <property type="match status" value="1"/>
</dbReference>
<evidence type="ECO:0000256" key="2">
    <source>
        <dbReference type="ARBA" id="ARBA00022630"/>
    </source>
</evidence>
<organism evidence="10 11">
    <name type="scientific">Cyprinodon variegatus</name>
    <name type="common">Sheepshead minnow</name>
    <dbReference type="NCBI Taxonomy" id="28743"/>
    <lineage>
        <taxon>Eukaryota</taxon>
        <taxon>Metazoa</taxon>
        <taxon>Chordata</taxon>
        <taxon>Craniata</taxon>
        <taxon>Vertebrata</taxon>
        <taxon>Euteleostomi</taxon>
        <taxon>Actinopterygii</taxon>
        <taxon>Neopterygii</taxon>
        <taxon>Teleostei</taxon>
        <taxon>Neoteleostei</taxon>
        <taxon>Acanthomorphata</taxon>
        <taxon>Ovalentaria</taxon>
        <taxon>Atherinomorphae</taxon>
        <taxon>Cyprinodontiformes</taxon>
        <taxon>Cyprinodontidae</taxon>
        <taxon>Cyprinodon</taxon>
    </lineage>
</organism>
<dbReference type="Pfam" id="PF14759">
    <property type="entry name" value="Reductase_C"/>
    <property type="match status" value="1"/>
</dbReference>
<dbReference type="GO" id="GO:0046872">
    <property type="term" value="F:metal ion binding"/>
    <property type="evidence" value="ECO:0007669"/>
    <property type="project" value="UniProtKB-KW"/>
</dbReference>
<dbReference type="PROSITE" id="PS51296">
    <property type="entry name" value="RIESKE"/>
    <property type="match status" value="1"/>
</dbReference>
<evidence type="ECO:0000256" key="5">
    <source>
        <dbReference type="ARBA" id="ARBA00022827"/>
    </source>
</evidence>
<evidence type="ECO:0000256" key="1">
    <source>
        <dbReference type="ARBA" id="ARBA00006442"/>
    </source>
</evidence>
<accession>A0A3Q2CY72</accession>
<dbReference type="SUPFAM" id="SSF50022">
    <property type="entry name" value="ISP domain"/>
    <property type="match status" value="1"/>
</dbReference>
<dbReference type="PANTHER" id="PTHR43557:SF9">
    <property type="entry name" value="APOPTOSIS-INDUCING FACTOR 3-LIKE"/>
    <property type="match status" value="1"/>
</dbReference>
<dbReference type="PRINTS" id="PR00368">
    <property type="entry name" value="FADPNR"/>
</dbReference>
<dbReference type="AlphaFoldDB" id="A0A3Q2CY72"/>
<dbReference type="InterPro" id="IPR017941">
    <property type="entry name" value="Rieske_2Fe-2S"/>
</dbReference>
<keyword evidence="11" id="KW-1185">Reference proteome</keyword>
<dbReference type="Pfam" id="PF00355">
    <property type="entry name" value="Rieske"/>
    <property type="match status" value="1"/>
</dbReference>
<dbReference type="InterPro" id="IPR050446">
    <property type="entry name" value="FAD-oxidoreductase/Apoptosis"/>
</dbReference>
<dbReference type="PRINTS" id="PR00469">
    <property type="entry name" value="PNDRDTASEII"/>
</dbReference>
<keyword evidence="6" id="KW-0560">Oxidoreductase</keyword>
<evidence type="ECO:0000313" key="11">
    <source>
        <dbReference type="Proteomes" id="UP000265020"/>
    </source>
</evidence>
<evidence type="ECO:0000256" key="4">
    <source>
        <dbReference type="ARBA" id="ARBA00022723"/>
    </source>
</evidence>
<evidence type="ECO:0000256" key="8">
    <source>
        <dbReference type="ARBA" id="ARBA00023014"/>
    </source>
</evidence>
<name>A0A3Q2CY72_CYPVA</name>
<proteinExistence type="inferred from homology"/>
<comment type="similarity">
    <text evidence="1">Belongs to the FAD-dependent oxidoreductase family.</text>
</comment>
<reference evidence="10" key="1">
    <citation type="submission" date="2025-08" db="UniProtKB">
        <authorList>
            <consortium name="Ensembl"/>
        </authorList>
    </citation>
    <scope>IDENTIFICATION</scope>
</reference>
<dbReference type="Ensembl" id="ENSCVAT00000017661.1">
    <property type="protein sequence ID" value="ENSCVAP00000010848.1"/>
    <property type="gene ID" value="ENSCVAG00000013144.1"/>
</dbReference>
<evidence type="ECO:0000256" key="7">
    <source>
        <dbReference type="ARBA" id="ARBA00023004"/>
    </source>
</evidence>
<sequence>VVCLETDLRDGQMMEVDIGDHSVLLTRCNGKYSAIGNQCTHYGAPLSKGVLSGNKVRCPWHGSCFNAVTGDLEEFPGIDSLPCHKELRLQKRLQRMGTAVPGVNHTILLLGGGAASLICAETLRQENFGGRIIMVSRDDLLPYDKTRLSKVMNVLSDTIVLRRMEFFHQYGIEVWLRKAVMSVDTEKKTVTFDDGLVQSYDQLLLSTGCRAKGLDVPGINLDNIKMLETPEDMLSEKGVRFFMNDHVTEIKGRNGKVKEIVLKSGNVIPADVLIVGIGSIPNSEYLQDTNIQMNSKKFVIVNKYMQTNVPDVFCAGDLASFPLAVAKNQLVNIGHWQMAQAQGRIAALNMLKKTTELTSVPYYWTVLLGRTIRYAGYGEGYTEIILKGNHEFEERKFLALYIKNDEVIAAVGLNYDPVVSAVAERLLSGKVITKKEAQSDDPSWLQVT</sequence>
<protein>
    <submittedName>
        <fullName evidence="10">Apoptosis inducing factor mitochondria associated 5</fullName>
    </submittedName>
</protein>
<reference evidence="10" key="2">
    <citation type="submission" date="2025-09" db="UniProtKB">
        <authorList>
            <consortium name="Ensembl"/>
        </authorList>
    </citation>
    <scope>IDENTIFICATION</scope>
</reference>
<dbReference type="InterPro" id="IPR036188">
    <property type="entry name" value="FAD/NAD-bd_sf"/>
</dbReference>
<dbReference type="InterPro" id="IPR023753">
    <property type="entry name" value="FAD/NAD-binding_dom"/>
</dbReference>
<dbReference type="SUPFAM" id="SSF51905">
    <property type="entry name" value="FAD/NAD(P)-binding domain"/>
    <property type="match status" value="1"/>
</dbReference>
<feature type="domain" description="Rieske" evidence="9">
    <location>
        <begin position="1"/>
        <end position="85"/>
    </location>
</feature>
<keyword evidence="2" id="KW-0285">Flavoprotein</keyword>
<dbReference type="Gene3D" id="3.30.390.30">
    <property type="match status" value="1"/>
</dbReference>
<keyword evidence="8" id="KW-0411">Iron-sulfur</keyword>
<dbReference type="GO" id="GO:0016651">
    <property type="term" value="F:oxidoreductase activity, acting on NAD(P)H"/>
    <property type="evidence" value="ECO:0007669"/>
    <property type="project" value="TreeGrafter"/>
</dbReference>
<dbReference type="PANTHER" id="PTHR43557">
    <property type="entry name" value="APOPTOSIS-INDUCING FACTOR 1"/>
    <property type="match status" value="1"/>
</dbReference>
<evidence type="ECO:0000259" key="9">
    <source>
        <dbReference type="PROSITE" id="PS51296"/>
    </source>
</evidence>
<dbReference type="Gene3D" id="3.50.50.60">
    <property type="entry name" value="FAD/NAD(P)-binding domain"/>
    <property type="match status" value="2"/>
</dbReference>